<dbReference type="STRING" id="1051890.A0A3N4L6D9"/>
<evidence type="ECO:0000256" key="3">
    <source>
        <dbReference type="PROSITE-ProRule" id="PRU00023"/>
    </source>
</evidence>
<keyword evidence="5" id="KW-1185">Reference proteome</keyword>
<dbReference type="AlphaFoldDB" id="A0A3N4L6D9"/>
<dbReference type="PROSITE" id="PS50297">
    <property type="entry name" value="ANK_REP_REGION"/>
    <property type="match status" value="2"/>
</dbReference>
<dbReference type="SUPFAM" id="SSF48403">
    <property type="entry name" value="Ankyrin repeat"/>
    <property type="match status" value="1"/>
</dbReference>
<dbReference type="PROSITE" id="PS50088">
    <property type="entry name" value="ANK_REPEAT"/>
    <property type="match status" value="2"/>
</dbReference>
<organism evidence="4 5">
    <name type="scientific">Terfezia boudieri ATCC MYA-4762</name>
    <dbReference type="NCBI Taxonomy" id="1051890"/>
    <lineage>
        <taxon>Eukaryota</taxon>
        <taxon>Fungi</taxon>
        <taxon>Dikarya</taxon>
        <taxon>Ascomycota</taxon>
        <taxon>Pezizomycotina</taxon>
        <taxon>Pezizomycetes</taxon>
        <taxon>Pezizales</taxon>
        <taxon>Pezizaceae</taxon>
        <taxon>Terfezia</taxon>
    </lineage>
</organism>
<keyword evidence="1" id="KW-0677">Repeat</keyword>
<keyword evidence="2 3" id="KW-0040">ANK repeat</keyword>
<dbReference type="PANTHER" id="PTHR24198:SF165">
    <property type="entry name" value="ANKYRIN REPEAT-CONTAINING PROTEIN-RELATED"/>
    <property type="match status" value="1"/>
</dbReference>
<dbReference type="SMART" id="SM00248">
    <property type="entry name" value="ANK"/>
    <property type="match status" value="2"/>
</dbReference>
<dbReference type="Gene3D" id="1.25.40.20">
    <property type="entry name" value="Ankyrin repeat-containing domain"/>
    <property type="match status" value="2"/>
</dbReference>
<name>A0A3N4L6D9_9PEZI</name>
<evidence type="ECO:0000313" key="5">
    <source>
        <dbReference type="Proteomes" id="UP000267821"/>
    </source>
</evidence>
<dbReference type="Proteomes" id="UP000267821">
    <property type="component" value="Unassembled WGS sequence"/>
</dbReference>
<evidence type="ECO:0000256" key="2">
    <source>
        <dbReference type="ARBA" id="ARBA00023043"/>
    </source>
</evidence>
<evidence type="ECO:0000256" key="1">
    <source>
        <dbReference type="ARBA" id="ARBA00022737"/>
    </source>
</evidence>
<sequence>LSLTGRNGHLEVVKVLLDKGATINVVAGCNRTPLHIAAKLGHFEVVQVLLNKGALIDAIAHDNSSALHFAAG</sequence>
<dbReference type="InParanoid" id="A0A3N4L6D9"/>
<evidence type="ECO:0000313" key="4">
    <source>
        <dbReference type="EMBL" id="RPB18423.1"/>
    </source>
</evidence>
<feature type="non-terminal residue" evidence="4">
    <location>
        <position position="1"/>
    </location>
</feature>
<dbReference type="InterPro" id="IPR036770">
    <property type="entry name" value="Ankyrin_rpt-contain_sf"/>
</dbReference>
<feature type="repeat" description="ANK" evidence="3">
    <location>
        <begin position="29"/>
        <end position="61"/>
    </location>
</feature>
<dbReference type="PANTHER" id="PTHR24198">
    <property type="entry name" value="ANKYRIN REPEAT AND PROTEIN KINASE DOMAIN-CONTAINING PROTEIN"/>
    <property type="match status" value="1"/>
</dbReference>
<dbReference type="EMBL" id="ML121631">
    <property type="protein sequence ID" value="RPB18423.1"/>
    <property type="molecule type" value="Genomic_DNA"/>
</dbReference>
<proteinExistence type="predicted"/>
<dbReference type="OrthoDB" id="341259at2759"/>
<protein>
    <submittedName>
        <fullName evidence="4">Ankyrin</fullName>
    </submittedName>
</protein>
<accession>A0A3N4L6D9</accession>
<reference evidence="4 5" key="1">
    <citation type="journal article" date="2018" name="Nat. Ecol. Evol.">
        <title>Pezizomycetes genomes reveal the molecular basis of ectomycorrhizal truffle lifestyle.</title>
        <authorList>
            <person name="Murat C."/>
            <person name="Payen T."/>
            <person name="Noel B."/>
            <person name="Kuo A."/>
            <person name="Morin E."/>
            <person name="Chen J."/>
            <person name="Kohler A."/>
            <person name="Krizsan K."/>
            <person name="Balestrini R."/>
            <person name="Da Silva C."/>
            <person name="Montanini B."/>
            <person name="Hainaut M."/>
            <person name="Levati E."/>
            <person name="Barry K.W."/>
            <person name="Belfiori B."/>
            <person name="Cichocki N."/>
            <person name="Clum A."/>
            <person name="Dockter R.B."/>
            <person name="Fauchery L."/>
            <person name="Guy J."/>
            <person name="Iotti M."/>
            <person name="Le Tacon F."/>
            <person name="Lindquist E.A."/>
            <person name="Lipzen A."/>
            <person name="Malagnac F."/>
            <person name="Mello A."/>
            <person name="Molinier V."/>
            <person name="Miyauchi S."/>
            <person name="Poulain J."/>
            <person name="Riccioni C."/>
            <person name="Rubini A."/>
            <person name="Sitrit Y."/>
            <person name="Splivallo R."/>
            <person name="Traeger S."/>
            <person name="Wang M."/>
            <person name="Zifcakova L."/>
            <person name="Wipf D."/>
            <person name="Zambonelli A."/>
            <person name="Paolocci F."/>
            <person name="Nowrousian M."/>
            <person name="Ottonello S."/>
            <person name="Baldrian P."/>
            <person name="Spatafora J.W."/>
            <person name="Henrissat B."/>
            <person name="Nagy L.G."/>
            <person name="Aury J.M."/>
            <person name="Wincker P."/>
            <person name="Grigoriev I.V."/>
            <person name="Bonfante P."/>
            <person name="Martin F.M."/>
        </authorList>
    </citation>
    <scope>NUCLEOTIDE SEQUENCE [LARGE SCALE GENOMIC DNA]</scope>
    <source>
        <strain evidence="4 5">ATCC MYA-4762</strain>
    </source>
</reference>
<dbReference type="InterPro" id="IPR002110">
    <property type="entry name" value="Ankyrin_rpt"/>
</dbReference>
<gene>
    <name evidence="4" type="ORF">L211DRAFT_796904</name>
</gene>
<dbReference type="Pfam" id="PF12796">
    <property type="entry name" value="Ank_2"/>
    <property type="match status" value="1"/>
</dbReference>
<feature type="repeat" description="ANK" evidence="3">
    <location>
        <begin position="1"/>
        <end position="28"/>
    </location>
</feature>